<feature type="domain" description="CoA-binding" evidence="4">
    <location>
        <begin position="37"/>
        <end position="132"/>
    </location>
</feature>
<keyword evidence="1" id="KW-0816">Tricarboxylic acid cycle</keyword>
<dbReference type="InterPro" id="IPR016102">
    <property type="entry name" value="Succinyl-CoA_synth-like"/>
</dbReference>
<feature type="compositionally biased region" description="Basic and acidic residues" evidence="3">
    <location>
        <begin position="1"/>
        <end position="16"/>
    </location>
</feature>
<dbReference type="SUPFAM" id="SSF56059">
    <property type="entry name" value="Glutathione synthetase ATP-binding domain-like"/>
    <property type="match status" value="1"/>
</dbReference>
<dbReference type="SMART" id="SM00881">
    <property type="entry name" value="CoA_binding"/>
    <property type="match status" value="1"/>
</dbReference>
<evidence type="ECO:0000256" key="1">
    <source>
        <dbReference type="ARBA" id="ARBA00022532"/>
    </source>
</evidence>
<dbReference type="Proteomes" id="UP000245765">
    <property type="component" value="Unassembled WGS sequence"/>
</dbReference>
<dbReference type="PANTHER" id="PTHR42793">
    <property type="entry name" value="COA BINDING DOMAIN CONTAINING PROTEIN"/>
    <property type="match status" value="1"/>
</dbReference>
<dbReference type="SUPFAM" id="SSF52210">
    <property type="entry name" value="Succinyl-CoA synthetase domains"/>
    <property type="match status" value="2"/>
</dbReference>
<dbReference type="Gene3D" id="3.40.50.261">
    <property type="entry name" value="Succinyl-CoA synthetase domains"/>
    <property type="match status" value="2"/>
</dbReference>
<dbReference type="GO" id="GO:0005524">
    <property type="term" value="F:ATP binding"/>
    <property type="evidence" value="ECO:0007669"/>
    <property type="project" value="InterPro"/>
</dbReference>
<comment type="caution">
    <text evidence="5">The sequence shown here is derived from an EMBL/GenBank/DDBJ whole genome shotgun (WGS) entry which is preliminary data.</text>
</comment>
<dbReference type="SUPFAM" id="SSF51735">
    <property type="entry name" value="NAD(P)-binding Rossmann-fold domains"/>
    <property type="match status" value="1"/>
</dbReference>
<accession>A0A317FJL1</accession>
<dbReference type="AlphaFoldDB" id="A0A317FJL1"/>
<dbReference type="FunFam" id="3.30.1490.20:FF:000020">
    <property type="entry name" value="Protein lysine acetyltransferase"/>
    <property type="match status" value="1"/>
</dbReference>
<dbReference type="GO" id="GO:0006099">
    <property type="term" value="P:tricarboxylic acid cycle"/>
    <property type="evidence" value="ECO:0007669"/>
    <property type="project" value="UniProtKB-KW"/>
</dbReference>
<keyword evidence="6" id="KW-1185">Reference proteome</keyword>
<evidence type="ECO:0000313" key="6">
    <source>
        <dbReference type="Proteomes" id="UP000245765"/>
    </source>
</evidence>
<dbReference type="Gene3D" id="3.30.1490.20">
    <property type="entry name" value="ATP-grasp fold, A domain"/>
    <property type="match status" value="1"/>
</dbReference>
<evidence type="ECO:0000259" key="4">
    <source>
        <dbReference type="SMART" id="SM00881"/>
    </source>
</evidence>
<dbReference type="Pfam" id="PF13607">
    <property type="entry name" value="Succ_CoA_lig"/>
    <property type="match status" value="1"/>
</dbReference>
<dbReference type="InterPro" id="IPR013815">
    <property type="entry name" value="ATP_grasp_subdomain_1"/>
</dbReference>
<name>A0A317FJL1_9PROT</name>
<comment type="similarity">
    <text evidence="2">In the N-terminal section; belongs to the acetate CoA ligase alpha subunit family.</text>
</comment>
<sequence length="709" mass="73196">MDDRRRLARDDEEPHRGGRVRAVFPPTQPEVSLSRALLSPRRIALVGASADAGRLTARPQRYLRRHGFGGELFPVNPRAAEVLGERGYASLADIPGQIDFAYILLGTEQVEAQVAACAARGIPVACVLADGFAEAGAEGAALQARVVATAKQAGIRLLGPNSMGVINTSEKIALTTNAAFEAESIPTGRVALVSQSGSMMGALLSRGAARGLGFSHLIGTGNEADLTTGEISSLLLDDPQVDVVCLFMEAIRAPDMLAEAARKAHALGKPIVALKLGRSPFGAELAASHTGALAGTDAAADAFFRAHGILRVTMLEALLELPPLVAGRRPPARTHRAVGVMTTTGGGGALAVDALGVRGIEAKKPDAAAACKLAAAKLPTHARLLDMTLAGTKPDRVMAALDGLRAAEDTDIALAVIGSSAQFRPQDSVAGLVEAAKLPGKPVAAFLAPQAEASLRLLAEAGIAAFRTPEGAADAIAAYCSWRAPRDVVARAAPAVAIPDAPDEADARALFVALGLYSDAVVMQEAPPPALRYPVAAKILSPDIAHKTEVGGIVLNIADEAALREAAATIRARVAAGAPDARVTGILVQPMAKGLAEAILGFRRDPEVGAVVLLGAGGVLSELHRDTSLRLAPVSEDEAREMIAEVRALTPLSGWRNLPRGDLDALAKAVVAVSRLAALDGVREAEINPLIVHGEGQGVTVADAWIVRA</sequence>
<dbReference type="InterPro" id="IPR003781">
    <property type="entry name" value="CoA-bd"/>
</dbReference>
<evidence type="ECO:0000313" key="5">
    <source>
        <dbReference type="EMBL" id="PWS39254.1"/>
    </source>
</evidence>
<feature type="region of interest" description="Disordered" evidence="3">
    <location>
        <begin position="1"/>
        <end position="23"/>
    </location>
</feature>
<proteinExistence type="inferred from homology"/>
<dbReference type="EMBL" id="QGNA01000001">
    <property type="protein sequence ID" value="PWS39254.1"/>
    <property type="molecule type" value="Genomic_DNA"/>
</dbReference>
<reference evidence="6" key="1">
    <citation type="submission" date="2018-05" db="EMBL/GenBank/DDBJ databases">
        <authorList>
            <person name="Du Z."/>
            <person name="Wang X."/>
        </authorList>
    </citation>
    <scope>NUCLEOTIDE SEQUENCE [LARGE SCALE GENOMIC DNA]</scope>
    <source>
        <strain evidence="6">CQN31</strain>
    </source>
</reference>
<protein>
    <recommendedName>
        <fullName evidence="4">CoA-binding domain-containing protein</fullName>
    </recommendedName>
</protein>
<dbReference type="InterPro" id="IPR036291">
    <property type="entry name" value="NAD(P)-bd_dom_sf"/>
</dbReference>
<dbReference type="InterPro" id="IPR032875">
    <property type="entry name" value="Succ_CoA_lig_flav_dom"/>
</dbReference>
<dbReference type="PANTHER" id="PTHR42793:SF4">
    <property type="entry name" value="BLL6376 PROTEIN"/>
    <property type="match status" value="1"/>
</dbReference>
<dbReference type="Gene3D" id="3.30.470.20">
    <property type="entry name" value="ATP-grasp fold, B domain"/>
    <property type="match status" value="1"/>
</dbReference>
<dbReference type="OrthoDB" id="9807426at2"/>
<evidence type="ECO:0000256" key="3">
    <source>
        <dbReference type="SAM" id="MobiDB-lite"/>
    </source>
</evidence>
<dbReference type="Pfam" id="PF13549">
    <property type="entry name" value="ATP-grasp_5"/>
    <property type="match status" value="1"/>
</dbReference>
<evidence type="ECO:0000256" key="2">
    <source>
        <dbReference type="ARBA" id="ARBA00060888"/>
    </source>
</evidence>
<dbReference type="Gene3D" id="3.40.50.720">
    <property type="entry name" value="NAD(P)-binding Rossmann-like Domain"/>
    <property type="match status" value="1"/>
</dbReference>
<gene>
    <name evidence="5" type="ORF">DFH01_01685</name>
</gene>
<dbReference type="Pfam" id="PF13380">
    <property type="entry name" value="CoA_binding_2"/>
    <property type="match status" value="1"/>
</dbReference>
<organism evidence="5 6">
    <name type="scientific">Falsiroseomonas bella</name>
    <dbReference type="NCBI Taxonomy" id="2184016"/>
    <lineage>
        <taxon>Bacteria</taxon>
        <taxon>Pseudomonadati</taxon>
        <taxon>Pseudomonadota</taxon>
        <taxon>Alphaproteobacteria</taxon>
        <taxon>Acetobacterales</taxon>
        <taxon>Roseomonadaceae</taxon>
        <taxon>Falsiroseomonas</taxon>
    </lineage>
</organism>